<dbReference type="EMBL" id="JAVYJV010000013">
    <property type="protein sequence ID" value="KAK4356409.1"/>
    <property type="molecule type" value="Genomic_DNA"/>
</dbReference>
<evidence type="ECO:0000313" key="1">
    <source>
        <dbReference type="EMBL" id="KAK4356409.1"/>
    </source>
</evidence>
<accession>A0AAE1VCN0</accession>
<organism evidence="1 2">
    <name type="scientific">Anisodus tanguticus</name>
    <dbReference type="NCBI Taxonomy" id="243964"/>
    <lineage>
        <taxon>Eukaryota</taxon>
        <taxon>Viridiplantae</taxon>
        <taxon>Streptophyta</taxon>
        <taxon>Embryophyta</taxon>
        <taxon>Tracheophyta</taxon>
        <taxon>Spermatophyta</taxon>
        <taxon>Magnoliopsida</taxon>
        <taxon>eudicotyledons</taxon>
        <taxon>Gunneridae</taxon>
        <taxon>Pentapetalae</taxon>
        <taxon>asterids</taxon>
        <taxon>lamiids</taxon>
        <taxon>Solanales</taxon>
        <taxon>Solanaceae</taxon>
        <taxon>Solanoideae</taxon>
        <taxon>Hyoscyameae</taxon>
        <taxon>Anisodus</taxon>
    </lineage>
</organism>
<evidence type="ECO:0000313" key="2">
    <source>
        <dbReference type="Proteomes" id="UP001291623"/>
    </source>
</evidence>
<dbReference type="PANTHER" id="PTHR31973">
    <property type="entry name" value="POLYPROTEIN, PUTATIVE-RELATED"/>
    <property type="match status" value="1"/>
</dbReference>
<dbReference type="Proteomes" id="UP001291623">
    <property type="component" value="Unassembled WGS sequence"/>
</dbReference>
<evidence type="ECO:0008006" key="3">
    <source>
        <dbReference type="Google" id="ProtNLM"/>
    </source>
</evidence>
<name>A0AAE1VCN0_9SOLA</name>
<dbReference type="PANTHER" id="PTHR31973:SF113">
    <property type="entry name" value="PROTEIN FAR1-RELATED SEQUENCE 5-LIKE"/>
    <property type="match status" value="1"/>
</dbReference>
<dbReference type="AlphaFoldDB" id="A0AAE1VCN0"/>
<proteinExistence type="predicted"/>
<reference evidence="1" key="1">
    <citation type="submission" date="2023-12" db="EMBL/GenBank/DDBJ databases">
        <title>Genome assembly of Anisodus tanguticus.</title>
        <authorList>
            <person name="Wang Y.-J."/>
        </authorList>
    </citation>
    <scope>NUCLEOTIDE SEQUENCE</scope>
    <source>
        <strain evidence="1">KB-2021</strain>
        <tissue evidence="1">Leaf</tissue>
    </source>
</reference>
<sequence>MSIHNDMWLLVYIEMKKITQDCGKYPLCIRVKVNNIHHSGTSLNDLTSTNDMKIDIHEFLNCDTVPLIDGGNEHDQQHDFLEDIGIIDDPLSQTIVEGQLYKDKDTIVGVMKRYALRKKFQFKVKRSSATRYSLECVNDQCTWFCKSSSLHKFNNFRSKKKALESLGGNTSESYGKLPEYLYMLMHSNPGSVVSLSKTDEGHFMYTFVALNASIKGWEYCRPIVVDDGSFHKASHRGTFLTTCTQDASGPTGFHFNVMPLKVASYEMVDPEAQE</sequence>
<gene>
    <name evidence="1" type="ORF">RND71_025380</name>
</gene>
<keyword evidence="2" id="KW-1185">Reference proteome</keyword>
<comment type="caution">
    <text evidence="1">The sequence shown here is derived from an EMBL/GenBank/DDBJ whole genome shotgun (WGS) entry which is preliminary data.</text>
</comment>
<protein>
    <recommendedName>
        <fullName evidence="3">Transposase MuDR plant domain-containing protein</fullName>
    </recommendedName>
</protein>